<dbReference type="PANTHER" id="PTHR43877:SF2">
    <property type="entry name" value="AMINOALKYLPHOSPHONATE N-ACETYLTRANSFERASE-RELATED"/>
    <property type="match status" value="1"/>
</dbReference>
<dbReference type="InterPro" id="IPR016181">
    <property type="entry name" value="Acyl_CoA_acyltransferase"/>
</dbReference>
<reference evidence="4 5" key="1">
    <citation type="journal article" date="2019" name="Environ. Microbiol.">
        <title>Species interactions and distinct microbial communities in high Arctic permafrost affected cryosols are associated with the CH4 and CO2 gas fluxes.</title>
        <authorList>
            <person name="Altshuler I."/>
            <person name="Hamel J."/>
            <person name="Turney S."/>
            <person name="Magnuson E."/>
            <person name="Levesque R."/>
            <person name="Greer C."/>
            <person name="Whyte L.G."/>
        </authorList>
    </citation>
    <scope>NUCLEOTIDE SEQUENCE [LARGE SCALE GENOMIC DNA]</scope>
    <source>
        <strain evidence="4 5">S9.3B</strain>
    </source>
</reference>
<dbReference type="SUPFAM" id="SSF55729">
    <property type="entry name" value="Acyl-CoA N-acyltransferases (Nat)"/>
    <property type="match status" value="1"/>
</dbReference>
<dbReference type="InterPro" id="IPR050832">
    <property type="entry name" value="Bact_Acetyltransf"/>
</dbReference>
<keyword evidence="1 4" id="KW-0808">Transferase</keyword>
<dbReference type="PANTHER" id="PTHR43877">
    <property type="entry name" value="AMINOALKYLPHOSPHONATE N-ACETYLTRANSFERASE-RELATED-RELATED"/>
    <property type="match status" value="1"/>
</dbReference>
<dbReference type="OrthoDB" id="281808at2"/>
<keyword evidence="5" id="KW-1185">Reference proteome</keyword>
<gene>
    <name evidence="4" type="ORF">EAH89_15850</name>
</gene>
<dbReference type="EMBL" id="RCZP01000015">
    <property type="protein sequence ID" value="TPG53699.1"/>
    <property type="molecule type" value="Genomic_DNA"/>
</dbReference>
<accession>A0A502FW88</accession>
<comment type="caution">
    <text evidence="4">The sequence shown here is derived from an EMBL/GenBank/DDBJ whole genome shotgun (WGS) entry which is preliminary data.</text>
</comment>
<dbReference type="Pfam" id="PF00583">
    <property type="entry name" value="Acetyltransf_1"/>
    <property type="match status" value="1"/>
</dbReference>
<dbReference type="AlphaFoldDB" id="A0A502FW88"/>
<organism evidence="4 5">
    <name type="scientific">Muricoccus nepalensis</name>
    <dbReference type="NCBI Taxonomy" id="1854500"/>
    <lineage>
        <taxon>Bacteria</taxon>
        <taxon>Pseudomonadati</taxon>
        <taxon>Pseudomonadota</taxon>
        <taxon>Alphaproteobacteria</taxon>
        <taxon>Acetobacterales</taxon>
        <taxon>Roseomonadaceae</taxon>
        <taxon>Muricoccus</taxon>
    </lineage>
</organism>
<evidence type="ECO:0000259" key="3">
    <source>
        <dbReference type="PROSITE" id="PS51186"/>
    </source>
</evidence>
<dbReference type="CDD" id="cd04301">
    <property type="entry name" value="NAT_SF"/>
    <property type="match status" value="1"/>
</dbReference>
<protein>
    <submittedName>
        <fullName evidence="4">GNAT family N-acetyltransferase</fullName>
    </submittedName>
</protein>
<proteinExistence type="predicted"/>
<dbReference type="Gene3D" id="3.40.630.30">
    <property type="match status" value="1"/>
</dbReference>
<dbReference type="Proteomes" id="UP000317078">
    <property type="component" value="Unassembled WGS sequence"/>
</dbReference>
<feature type="domain" description="N-acetyltransferase" evidence="3">
    <location>
        <begin position="12"/>
        <end position="158"/>
    </location>
</feature>
<sequence length="158" mass="17522">MAGQASSEAIRSALRRAAPGDATAIRSLTREAYAKWVPVIGREPKPMTADYDAAVKDHLVDLLELQEELVALIEMRAEVNHLLIVNVAVSAVHQGNGYGRALLAHAEDLARSLGMDEVRLYTNGCFTENLKLYERVGYRVDREETSHLGITVYMSKRL</sequence>
<dbReference type="InterPro" id="IPR000182">
    <property type="entry name" value="GNAT_dom"/>
</dbReference>
<evidence type="ECO:0000256" key="2">
    <source>
        <dbReference type="ARBA" id="ARBA00023315"/>
    </source>
</evidence>
<keyword evidence="2" id="KW-0012">Acyltransferase</keyword>
<name>A0A502FW88_9PROT</name>
<dbReference type="PROSITE" id="PS51186">
    <property type="entry name" value="GNAT"/>
    <property type="match status" value="1"/>
</dbReference>
<evidence type="ECO:0000313" key="5">
    <source>
        <dbReference type="Proteomes" id="UP000317078"/>
    </source>
</evidence>
<evidence type="ECO:0000256" key="1">
    <source>
        <dbReference type="ARBA" id="ARBA00022679"/>
    </source>
</evidence>
<dbReference type="GO" id="GO:0016747">
    <property type="term" value="F:acyltransferase activity, transferring groups other than amino-acyl groups"/>
    <property type="evidence" value="ECO:0007669"/>
    <property type="project" value="InterPro"/>
</dbReference>
<evidence type="ECO:0000313" key="4">
    <source>
        <dbReference type="EMBL" id="TPG53699.1"/>
    </source>
</evidence>